<dbReference type="PANTHER" id="PTHR42852">
    <property type="entry name" value="THIOL:DISULFIDE INTERCHANGE PROTEIN DSBE"/>
    <property type="match status" value="1"/>
</dbReference>
<feature type="domain" description="Thioredoxin" evidence="3">
    <location>
        <begin position="207"/>
        <end position="363"/>
    </location>
</feature>
<evidence type="ECO:0000259" key="3">
    <source>
        <dbReference type="PROSITE" id="PS51352"/>
    </source>
</evidence>
<dbReference type="Gene3D" id="3.40.30.10">
    <property type="entry name" value="Glutaredoxin"/>
    <property type="match status" value="1"/>
</dbReference>
<dbReference type="InterPro" id="IPR013766">
    <property type="entry name" value="Thioredoxin_domain"/>
</dbReference>
<dbReference type="PANTHER" id="PTHR42852:SF13">
    <property type="entry name" value="PROTEIN DIPZ"/>
    <property type="match status" value="1"/>
</dbReference>
<dbReference type="CDD" id="cd02966">
    <property type="entry name" value="TlpA_like_family"/>
    <property type="match status" value="1"/>
</dbReference>
<sequence length="366" mass="40728">MKRRFLMTGFLIAALALGGCSNLGSKTSDKNKSAQTQSSNKESSDETVIQDLGVKFKLPTSWEKIGVEGVLVGENEMSFSFMCPDDVKEIAELSKTMDEKKVANNGKKDKADEEKLMKLYMEKMKNIGSILRLNKDDAEKVLKSDEYSNYSKKDKVGELNNYVYYFVYNEKIDDSNLSDASKTEVKNIEKSITEFKNSIKPVDPSKIKSNTKDEKASEESINGTISFKSKTIQGKNIDSSIFKDNKLTMINIWGTSCMPCIDEMPELQELSKEVKSKGVNVIGVVADTPDEDNEALAKSILDKKGVKFDNVIPDKDLHEWILKNVKGTPTTIFVDKDGKIVSTALVGVASKAEYNAKIDEVLKSIK</sequence>
<feature type="region of interest" description="Disordered" evidence="1">
    <location>
        <begin position="25"/>
        <end position="46"/>
    </location>
</feature>
<name>A0A5P3XEX5_PARBF</name>
<evidence type="ECO:0000313" key="5">
    <source>
        <dbReference type="Proteomes" id="UP000326961"/>
    </source>
</evidence>
<dbReference type="GO" id="GO:0016209">
    <property type="term" value="F:antioxidant activity"/>
    <property type="evidence" value="ECO:0007669"/>
    <property type="project" value="InterPro"/>
</dbReference>
<dbReference type="Proteomes" id="UP000326961">
    <property type="component" value="Chromosome"/>
</dbReference>
<dbReference type="AlphaFoldDB" id="A0A5P3XEX5"/>
<organism evidence="4 5">
    <name type="scientific">Paraclostridium bifermentans</name>
    <name type="common">Clostridium bifermentans</name>
    <dbReference type="NCBI Taxonomy" id="1490"/>
    <lineage>
        <taxon>Bacteria</taxon>
        <taxon>Bacillati</taxon>
        <taxon>Bacillota</taxon>
        <taxon>Clostridia</taxon>
        <taxon>Peptostreptococcales</taxon>
        <taxon>Peptostreptococcaceae</taxon>
        <taxon>Paraclostridium</taxon>
    </lineage>
</organism>
<proteinExistence type="predicted"/>
<protein>
    <submittedName>
        <fullName evidence="4">TlpA family protein disulfide reductase</fullName>
    </submittedName>
</protein>
<evidence type="ECO:0000313" key="4">
    <source>
        <dbReference type="EMBL" id="QEZ68881.1"/>
    </source>
</evidence>
<dbReference type="RefSeq" id="WP_150886538.1">
    <property type="nucleotide sequence ID" value="NZ_CP032452.1"/>
</dbReference>
<feature type="chain" id="PRO_5039006388" evidence="2">
    <location>
        <begin position="19"/>
        <end position="366"/>
    </location>
</feature>
<evidence type="ECO:0000256" key="2">
    <source>
        <dbReference type="SAM" id="SignalP"/>
    </source>
</evidence>
<dbReference type="EMBL" id="CP032452">
    <property type="protein sequence ID" value="QEZ68881.1"/>
    <property type="molecule type" value="Genomic_DNA"/>
</dbReference>
<dbReference type="PROSITE" id="PS51352">
    <property type="entry name" value="THIOREDOXIN_2"/>
    <property type="match status" value="1"/>
</dbReference>
<dbReference type="GO" id="GO:0016491">
    <property type="term" value="F:oxidoreductase activity"/>
    <property type="evidence" value="ECO:0007669"/>
    <property type="project" value="InterPro"/>
</dbReference>
<dbReference type="InterPro" id="IPR036249">
    <property type="entry name" value="Thioredoxin-like_sf"/>
</dbReference>
<dbReference type="PROSITE" id="PS51257">
    <property type="entry name" value="PROKAR_LIPOPROTEIN"/>
    <property type="match status" value="1"/>
</dbReference>
<gene>
    <name evidence="4" type="ORF">D4A35_08005</name>
</gene>
<keyword evidence="2" id="KW-0732">Signal</keyword>
<dbReference type="SUPFAM" id="SSF52833">
    <property type="entry name" value="Thioredoxin-like"/>
    <property type="match status" value="1"/>
</dbReference>
<evidence type="ECO:0000256" key="1">
    <source>
        <dbReference type="SAM" id="MobiDB-lite"/>
    </source>
</evidence>
<dbReference type="InterPro" id="IPR000866">
    <property type="entry name" value="AhpC/TSA"/>
</dbReference>
<dbReference type="Pfam" id="PF00578">
    <property type="entry name" value="AhpC-TSA"/>
    <property type="match status" value="1"/>
</dbReference>
<reference evidence="4 5" key="1">
    <citation type="submission" date="2018-09" db="EMBL/GenBank/DDBJ databases">
        <title>A clostridial neurotoxin that targets Anopheles mosquitoes.</title>
        <authorList>
            <person name="Contreras E."/>
            <person name="Masuyer G."/>
            <person name="Qureshi N."/>
            <person name="Chawla S."/>
            <person name="Lim H.L."/>
            <person name="Chen J."/>
            <person name="Stenmark P."/>
            <person name="Gill S."/>
        </authorList>
    </citation>
    <scope>NUCLEOTIDE SEQUENCE [LARGE SCALE GENOMIC DNA]</scope>
    <source>
        <strain evidence="4 5">Cbm</strain>
    </source>
</reference>
<accession>A0A5P3XEX5</accession>
<dbReference type="InterPro" id="IPR050553">
    <property type="entry name" value="Thioredoxin_ResA/DsbE_sf"/>
</dbReference>
<feature type="signal peptide" evidence="2">
    <location>
        <begin position="1"/>
        <end position="18"/>
    </location>
</feature>